<dbReference type="RefSeq" id="WP_207854945.1">
    <property type="nucleotide sequence ID" value="NZ_JAFVMG010000013.1"/>
</dbReference>
<organism evidence="1 2">
    <name type="scientific">Acetobacter suratthaniensis</name>
    <dbReference type="NCBI Taxonomy" id="1502841"/>
    <lineage>
        <taxon>Bacteria</taxon>
        <taxon>Pseudomonadati</taxon>
        <taxon>Pseudomonadota</taxon>
        <taxon>Alphaproteobacteria</taxon>
        <taxon>Acetobacterales</taxon>
        <taxon>Acetobacteraceae</taxon>
        <taxon>Acetobacter</taxon>
    </lineage>
</organism>
<protein>
    <submittedName>
        <fullName evidence="1">Uncharacterized protein</fullName>
    </submittedName>
</protein>
<keyword evidence="2" id="KW-1185">Reference proteome</keyword>
<dbReference type="Proteomes" id="UP000664399">
    <property type="component" value="Unassembled WGS sequence"/>
</dbReference>
<dbReference type="EMBL" id="JAFVMG010000013">
    <property type="protein sequence ID" value="MBO1329082.1"/>
    <property type="molecule type" value="Genomic_DNA"/>
</dbReference>
<accession>A0ABS3LNX8</accession>
<evidence type="ECO:0000313" key="2">
    <source>
        <dbReference type="Proteomes" id="UP000664399"/>
    </source>
</evidence>
<proteinExistence type="predicted"/>
<evidence type="ECO:0000313" key="1">
    <source>
        <dbReference type="EMBL" id="MBO1329082.1"/>
    </source>
</evidence>
<reference evidence="1 2" key="1">
    <citation type="submission" date="2021-03" db="EMBL/GenBank/DDBJ databases">
        <title>The complete genome sequence of Acetobacter suratthaniensis TBRC 1719.</title>
        <authorList>
            <person name="Charoenyingcharoen P."/>
            <person name="Yukphan P."/>
        </authorList>
    </citation>
    <scope>NUCLEOTIDE SEQUENCE [LARGE SCALE GENOMIC DNA]</scope>
    <source>
        <strain evidence="1 2">TBRC 1719</strain>
    </source>
</reference>
<gene>
    <name evidence="1" type="ORF">J2D75_11435</name>
</gene>
<name>A0ABS3LNX8_9PROT</name>
<comment type="caution">
    <text evidence="1">The sequence shown here is derived from an EMBL/GenBank/DDBJ whole genome shotgun (WGS) entry which is preliminary data.</text>
</comment>
<sequence length="86" mass="9310">MSEMAQMRDTQQAHTKILMLLQTQAEQTTKGITTIIGLLTPPDDDEGNRLAKALEALAETIALQTQATVEMQSVVQALVAKMDATP</sequence>